<dbReference type="PROSITE" id="PS00108">
    <property type="entry name" value="PROTEIN_KINASE_ST"/>
    <property type="match status" value="1"/>
</dbReference>
<name>A0A2G9H3E8_9LAMI</name>
<dbReference type="InterPro" id="IPR008271">
    <property type="entry name" value="Ser/Thr_kinase_AS"/>
</dbReference>
<keyword evidence="12 23" id="KW-0418">Kinase</keyword>
<dbReference type="GO" id="GO:0006952">
    <property type="term" value="P:defense response"/>
    <property type="evidence" value="ECO:0007669"/>
    <property type="project" value="UniProtKB-ARBA"/>
</dbReference>
<evidence type="ECO:0000256" key="8">
    <source>
        <dbReference type="ARBA" id="ARBA00022692"/>
    </source>
</evidence>
<dbReference type="PROSITE" id="PS50011">
    <property type="entry name" value="PROTEIN_KINASE_DOM"/>
    <property type="match status" value="1"/>
</dbReference>
<evidence type="ECO:0000256" key="5">
    <source>
        <dbReference type="ARBA" id="ARBA00022475"/>
    </source>
</evidence>
<dbReference type="SUPFAM" id="SSF56112">
    <property type="entry name" value="Protein kinase-like (PK-like)"/>
    <property type="match status" value="1"/>
</dbReference>
<keyword evidence="11 18" id="KW-0547">Nucleotide-binding</keyword>
<evidence type="ECO:0000256" key="13">
    <source>
        <dbReference type="ARBA" id="ARBA00022840"/>
    </source>
</evidence>
<evidence type="ECO:0000259" key="22">
    <source>
        <dbReference type="PROSITE" id="PS50011"/>
    </source>
</evidence>
<feature type="domain" description="Protein kinase" evidence="22">
    <location>
        <begin position="364"/>
        <end position="634"/>
    </location>
</feature>
<accession>A0A2G9H3E8</accession>
<keyword evidence="5" id="KW-1003">Cell membrane</keyword>
<dbReference type="GO" id="GO:0005524">
    <property type="term" value="F:ATP binding"/>
    <property type="evidence" value="ECO:0007669"/>
    <property type="project" value="UniProtKB-UniRule"/>
</dbReference>
<feature type="binding site" evidence="18">
    <location>
        <position position="393"/>
    </location>
    <ligand>
        <name>ATP</name>
        <dbReference type="ChEBI" id="CHEBI:30616"/>
    </ligand>
</feature>
<dbReference type="InterPro" id="IPR001245">
    <property type="entry name" value="Ser-Thr/Tyr_kinase_cat_dom"/>
</dbReference>
<comment type="similarity">
    <text evidence="2">In the N-terminal section; belongs to the leguminous lectin family.</text>
</comment>
<evidence type="ECO:0000256" key="14">
    <source>
        <dbReference type="ARBA" id="ARBA00022989"/>
    </source>
</evidence>
<dbReference type="Gene3D" id="1.10.510.10">
    <property type="entry name" value="Transferase(Phosphotransferase) domain 1"/>
    <property type="match status" value="1"/>
</dbReference>
<dbReference type="InterPro" id="IPR017441">
    <property type="entry name" value="Protein_kinase_ATP_BS"/>
</dbReference>
<evidence type="ECO:0000256" key="15">
    <source>
        <dbReference type="ARBA" id="ARBA00023136"/>
    </source>
</evidence>
<dbReference type="PANTHER" id="PTHR27007">
    <property type="match status" value="1"/>
</dbReference>
<evidence type="ECO:0000256" key="7">
    <source>
        <dbReference type="ARBA" id="ARBA00022679"/>
    </source>
</evidence>
<dbReference type="SMART" id="SM00220">
    <property type="entry name" value="S_TKc"/>
    <property type="match status" value="1"/>
</dbReference>
<dbReference type="InterPro" id="IPR050528">
    <property type="entry name" value="L-type_Lectin-RKs"/>
</dbReference>
<dbReference type="EC" id="2.7.11.1" evidence="4"/>
<keyword evidence="8 20" id="KW-0812">Transmembrane</keyword>
<evidence type="ECO:0000256" key="19">
    <source>
        <dbReference type="SAM" id="MobiDB-lite"/>
    </source>
</evidence>
<dbReference type="Pfam" id="PF00139">
    <property type="entry name" value="Lectin_legB"/>
    <property type="match status" value="1"/>
</dbReference>
<dbReference type="FunFam" id="1.10.510.10:FF:000444">
    <property type="entry name" value="probable L-type lectin-domain containing receptor kinase S.5"/>
    <property type="match status" value="1"/>
</dbReference>
<feature type="transmembrane region" description="Helical" evidence="20">
    <location>
        <begin position="303"/>
        <end position="324"/>
    </location>
</feature>
<evidence type="ECO:0000256" key="9">
    <source>
        <dbReference type="ARBA" id="ARBA00022729"/>
    </source>
</evidence>
<keyword evidence="15 20" id="KW-0472">Membrane</keyword>
<dbReference type="EMBL" id="NKXS01002810">
    <property type="protein sequence ID" value="PIN12031.1"/>
    <property type="molecule type" value="Genomic_DNA"/>
</dbReference>
<keyword evidence="24" id="KW-1185">Reference proteome</keyword>
<evidence type="ECO:0000256" key="16">
    <source>
        <dbReference type="ARBA" id="ARBA00023170"/>
    </source>
</evidence>
<proteinExistence type="inferred from homology"/>
<keyword evidence="7 23" id="KW-0808">Transferase</keyword>
<comment type="subcellular location">
    <subcellularLocation>
        <location evidence="1">Cell membrane</location>
        <topology evidence="1">Single-pass type I membrane protein</topology>
    </subcellularLocation>
</comment>
<dbReference type="Proteomes" id="UP000231279">
    <property type="component" value="Unassembled WGS sequence"/>
</dbReference>
<dbReference type="InterPro" id="IPR011009">
    <property type="entry name" value="Kinase-like_dom_sf"/>
</dbReference>
<dbReference type="PROSITE" id="PS00107">
    <property type="entry name" value="PROTEIN_KINASE_ATP"/>
    <property type="match status" value="1"/>
</dbReference>
<evidence type="ECO:0000256" key="10">
    <source>
        <dbReference type="ARBA" id="ARBA00022734"/>
    </source>
</evidence>
<feature type="chain" id="PRO_5013560514" description="non-specific serine/threonine protein kinase" evidence="21">
    <location>
        <begin position="26"/>
        <end position="678"/>
    </location>
</feature>
<keyword evidence="13 18" id="KW-0067">ATP-binding</keyword>
<dbReference type="Gene3D" id="2.60.120.200">
    <property type="match status" value="1"/>
</dbReference>
<dbReference type="Pfam" id="PF07714">
    <property type="entry name" value="PK_Tyr_Ser-Thr"/>
    <property type="match status" value="1"/>
</dbReference>
<evidence type="ECO:0000256" key="21">
    <source>
        <dbReference type="SAM" id="SignalP"/>
    </source>
</evidence>
<feature type="signal peptide" evidence="21">
    <location>
        <begin position="1"/>
        <end position="25"/>
    </location>
</feature>
<evidence type="ECO:0000313" key="24">
    <source>
        <dbReference type="Proteomes" id="UP000231279"/>
    </source>
</evidence>
<dbReference type="InterPro" id="IPR019825">
    <property type="entry name" value="Lectin_legB_Mn/Ca_BS"/>
</dbReference>
<dbReference type="STRING" id="429701.A0A2G9H3E8"/>
<keyword evidence="10" id="KW-0430">Lectin</keyword>
<evidence type="ECO:0000256" key="4">
    <source>
        <dbReference type="ARBA" id="ARBA00012513"/>
    </source>
</evidence>
<dbReference type="GO" id="GO:0030246">
    <property type="term" value="F:carbohydrate binding"/>
    <property type="evidence" value="ECO:0007669"/>
    <property type="project" value="UniProtKB-KW"/>
</dbReference>
<evidence type="ECO:0000256" key="11">
    <source>
        <dbReference type="ARBA" id="ARBA00022741"/>
    </source>
</evidence>
<comment type="caution">
    <text evidence="23">The sequence shown here is derived from an EMBL/GenBank/DDBJ whole genome shotgun (WGS) entry which is preliminary data.</text>
</comment>
<keyword evidence="9 21" id="KW-0732">Signal</keyword>
<dbReference type="GO" id="GO:0051707">
    <property type="term" value="P:response to other organism"/>
    <property type="evidence" value="ECO:0007669"/>
    <property type="project" value="UniProtKB-ARBA"/>
</dbReference>
<evidence type="ECO:0000256" key="20">
    <source>
        <dbReference type="SAM" id="Phobius"/>
    </source>
</evidence>
<keyword evidence="16" id="KW-0675">Receptor</keyword>
<dbReference type="InterPro" id="IPR000719">
    <property type="entry name" value="Prot_kinase_dom"/>
</dbReference>
<dbReference type="GO" id="GO:0004674">
    <property type="term" value="F:protein serine/threonine kinase activity"/>
    <property type="evidence" value="ECO:0007669"/>
    <property type="project" value="UniProtKB-KW"/>
</dbReference>
<evidence type="ECO:0000313" key="23">
    <source>
        <dbReference type="EMBL" id="PIN12031.1"/>
    </source>
</evidence>
<dbReference type="OrthoDB" id="1913956at2759"/>
<dbReference type="AlphaFoldDB" id="A0A2G9H3E8"/>
<keyword evidence="6 23" id="KW-0723">Serine/threonine-protein kinase</keyword>
<evidence type="ECO:0000256" key="2">
    <source>
        <dbReference type="ARBA" id="ARBA00008536"/>
    </source>
</evidence>
<evidence type="ECO:0000256" key="12">
    <source>
        <dbReference type="ARBA" id="ARBA00022777"/>
    </source>
</evidence>
<keyword evidence="14 20" id="KW-1133">Transmembrane helix</keyword>
<evidence type="ECO:0000256" key="1">
    <source>
        <dbReference type="ARBA" id="ARBA00004251"/>
    </source>
</evidence>
<gene>
    <name evidence="23" type="ORF">CDL12_15366</name>
</gene>
<dbReference type="PROSITE" id="PS00307">
    <property type="entry name" value="LECTIN_LEGUME_BETA"/>
    <property type="match status" value="1"/>
</dbReference>
<dbReference type="InterPro" id="IPR001220">
    <property type="entry name" value="Legume_lectin_dom"/>
</dbReference>
<evidence type="ECO:0000256" key="6">
    <source>
        <dbReference type="ARBA" id="ARBA00022527"/>
    </source>
</evidence>
<evidence type="ECO:0000256" key="17">
    <source>
        <dbReference type="ARBA" id="ARBA00023180"/>
    </source>
</evidence>
<reference evidence="24" key="1">
    <citation type="journal article" date="2018" name="Gigascience">
        <title>Genome assembly of the Pink Ipe (Handroanthus impetiginosus, Bignoniaceae), a highly valued, ecologically keystone Neotropical timber forest tree.</title>
        <authorList>
            <person name="Silva-Junior O.B."/>
            <person name="Grattapaglia D."/>
            <person name="Novaes E."/>
            <person name="Collevatti R.G."/>
        </authorList>
    </citation>
    <scope>NUCLEOTIDE SEQUENCE [LARGE SCALE GENOMIC DNA]</scope>
    <source>
        <strain evidence="24">cv. UFG-1</strain>
    </source>
</reference>
<keyword evidence="17" id="KW-0325">Glycoprotein</keyword>
<sequence length="678" mass="75743">MWKVMANFMLIAIAILYCFLAIVEGAKLQKFTAEYGRFDGTNHTMFRVTEPAGIINGALRLTGDSAKKDFPLCNQSGRILLNHHFKLWEKHTNQTLVASFNTSFLFIVHRLEDYYPTGGGLAFMIGADLMPPNSFGQFLGLTNTTLESTNNSANRFIAVEFDTSRQFFDPDDNHVGININSIKSIKNESLAPHNITIAPMRGSKYYNVWVDYDGRNMVIDVYIAEQPEREGPTPPKPRSPILSADHLDLREHLNQQASFGFSASTGNGTQSNCGTQLKCVLRWNLTVQHFSDTGEEPDKRKKIVLGAGLAVLVLVLVFVVGFGYHFHKQRAATRGSNLVGALISLPASPREFKFKDLKKATSSFDEKNKLGQGGFGMVYRGMLVKENMEIAVKLFSRESIKGQRDFLSELTIINRLRHKHLVKLLGWCHKKGKLLIVYEYMPNGSLDKHLFIGPNKEPLEWNLRYKIISGVASALHYLHNEYDQRVIHRDLKASNIMLDSNFNAKLGDFGLARALDNEKTSYAEAEGVLGTLGYIAPECFLTRKATRKSDIYAFGAMLLEVVCGQRPGTRIAGFQFLVDWVWLLHRDGKLLEAVDQRLGDNYTAEEANRLLLLGLACSHPDAIPNVPPFKPAFIWPAGGPMDMDSVITMSMTTSDSVSELSPRNLSGENNVGHTDSLL</sequence>
<dbReference type="GO" id="GO:0005886">
    <property type="term" value="C:plasma membrane"/>
    <property type="evidence" value="ECO:0007669"/>
    <property type="project" value="UniProtKB-SubCell"/>
</dbReference>
<evidence type="ECO:0000256" key="18">
    <source>
        <dbReference type="PROSITE-ProRule" id="PRU10141"/>
    </source>
</evidence>
<dbReference type="FunFam" id="3.30.200.20:FF:000320">
    <property type="entry name" value="probable L-type lectin-domain containing receptor kinase S.5"/>
    <property type="match status" value="1"/>
</dbReference>
<evidence type="ECO:0000256" key="3">
    <source>
        <dbReference type="ARBA" id="ARBA00010217"/>
    </source>
</evidence>
<dbReference type="SUPFAM" id="SSF49899">
    <property type="entry name" value="Concanavalin A-like lectins/glucanases"/>
    <property type="match status" value="1"/>
</dbReference>
<feature type="region of interest" description="Disordered" evidence="19">
    <location>
        <begin position="657"/>
        <end position="678"/>
    </location>
</feature>
<comment type="similarity">
    <text evidence="3">In the C-terminal section; belongs to the protein kinase superfamily. Ser/Thr protein kinase family.</text>
</comment>
<protein>
    <recommendedName>
        <fullName evidence="4">non-specific serine/threonine protein kinase</fullName>
        <ecNumber evidence="4">2.7.11.1</ecNumber>
    </recommendedName>
</protein>
<organism evidence="23 24">
    <name type="scientific">Handroanthus impetiginosus</name>
    <dbReference type="NCBI Taxonomy" id="429701"/>
    <lineage>
        <taxon>Eukaryota</taxon>
        <taxon>Viridiplantae</taxon>
        <taxon>Streptophyta</taxon>
        <taxon>Embryophyta</taxon>
        <taxon>Tracheophyta</taxon>
        <taxon>Spermatophyta</taxon>
        <taxon>Magnoliopsida</taxon>
        <taxon>eudicotyledons</taxon>
        <taxon>Gunneridae</taxon>
        <taxon>Pentapetalae</taxon>
        <taxon>asterids</taxon>
        <taxon>lamiids</taxon>
        <taxon>Lamiales</taxon>
        <taxon>Bignoniaceae</taxon>
        <taxon>Crescentiina</taxon>
        <taxon>Tabebuia alliance</taxon>
        <taxon>Handroanthus</taxon>
    </lineage>
</organism>
<dbReference type="CDD" id="cd06899">
    <property type="entry name" value="lectin_legume_LecRK_Arcelin_ConA"/>
    <property type="match status" value="1"/>
</dbReference>
<dbReference type="Gene3D" id="3.30.200.20">
    <property type="entry name" value="Phosphorylase Kinase, domain 1"/>
    <property type="match status" value="1"/>
</dbReference>
<dbReference type="InterPro" id="IPR013320">
    <property type="entry name" value="ConA-like_dom_sf"/>
</dbReference>